<feature type="region of interest" description="Disordered" evidence="2">
    <location>
        <begin position="273"/>
        <end position="292"/>
    </location>
</feature>
<dbReference type="Pfam" id="PF19278">
    <property type="entry name" value="Hydant_A_C"/>
    <property type="match status" value="1"/>
</dbReference>
<evidence type="ECO:0000259" key="5">
    <source>
        <dbReference type="Pfam" id="PF05378"/>
    </source>
</evidence>
<dbReference type="RefSeq" id="WP_377961772.1">
    <property type="nucleotide sequence ID" value="NZ_JBHZOL010000021.1"/>
</dbReference>
<evidence type="ECO:0000313" key="7">
    <source>
        <dbReference type="EMBL" id="MFE4105368.1"/>
    </source>
</evidence>
<feature type="region of interest" description="Disordered" evidence="2">
    <location>
        <begin position="751"/>
        <end position="817"/>
    </location>
</feature>
<protein>
    <submittedName>
        <fullName evidence="7">Hydantoinase B/oxoprolinase family protein</fullName>
    </submittedName>
</protein>
<dbReference type="InterPro" id="IPR045079">
    <property type="entry name" value="Oxoprolinase-like"/>
</dbReference>
<evidence type="ECO:0000256" key="2">
    <source>
        <dbReference type="SAM" id="MobiDB-lite"/>
    </source>
</evidence>
<dbReference type="Pfam" id="PF05378">
    <property type="entry name" value="Hydant_A_N"/>
    <property type="match status" value="1"/>
</dbReference>
<feature type="compositionally biased region" description="Pro residues" evidence="2">
    <location>
        <begin position="806"/>
        <end position="817"/>
    </location>
</feature>
<evidence type="ECO:0000313" key="8">
    <source>
        <dbReference type="Proteomes" id="UP001600165"/>
    </source>
</evidence>
<comment type="caution">
    <text evidence="7">The sequence shown here is derived from an EMBL/GenBank/DDBJ whole genome shotgun (WGS) entry which is preliminary data.</text>
</comment>
<dbReference type="EMBL" id="JBHZOL010000021">
    <property type="protein sequence ID" value="MFE4105368.1"/>
    <property type="molecule type" value="Genomic_DNA"/>
</dbReference>
<proteinExistence type="inferred from homology"/>
<comment type="similarity">
    <text evidence="1">Belongs to the oxoprolinase family.</text>
</comment>
<name>A0ABW6IB36_9CYAN</name>
<dbReference type="Pfam" id="PF02538">
    <property type="entry name" value="Hydantoinase_B"/>
    <property type="match status" value="1"/>
</dbReference>
<dbReference type="Proteomes" id="UP001600165">
    <property type="component" value="Unassembled WGS sequence"/>
</dbReference>
<gene>
    <name evidence="7" type="ORF">ACFVKH_03695</name>
</gene>
<feature type="domain" description="Hydantoinase A/oxoprolinase" evidence="3">
    <location>
        <begin position="212"/>
        <end position="550"/>
    </location>
</feature>
<evidence type="ECO:0000259" key="3">
    <source>
        <dbReference type="Pfam" id="PF01968"/>
    </source>
</evidence>
<evidence type="ECO:0000259" key="6">
    <source>
        <dbReference type="Pfam" id="PF19278"/>
    </source>
</evidence>
<dbReference type="PANTHER" id="PTHR11365">
    <property type="entry name" value="5-OXOPROLINASE RELATED"/>
    <property type="match status" value="1"/>
</dbReference>
<organism evidence="7 8">
    <name type="scientific">Almyronema epifaneia S1</name>
    <dbReference type="NCBI Taxonomy" id="2991925"/>
    <lineage>
        <taxon>Bacteria</taxon>
        <taxon>Bacillati</taxon>
        <taxon>Cyanobacteriota</taxon>
        <taxon>Cyanophyceae</taxon>
        <taxon>Nodosilineales</taxon>
        <taxon>Nodosilineaceae</taxon>
        <taxon>Almyronema</taxon>
        <taxon>Almyronema epifaneia</taxon>
    </lineage>
</organism>
<feature type="domain" description="Acetophenone carboxylase-like C-terminal" evidence="6">
    <location>
        <begin position="623"/>
        <end position="739"/>
    </location>
</feature>
<dbReference type="InterPro" id="IPR008040">
    <property type="entry name" value="Hydant_A_N"/>
</dbReference>
<dbReference type="InterPro" id="IPR002821">
    <property type="entry name" value="Hydantoinase_A"/>
</dbReference>
<dbReference type="PANTHER" id="PTHR11365:SF23">
    <property type="entry name" value="HYPOTHETICAL 5-OXOPROLINASE (EUROFUNG)-RELATED"/>
    <property type="match status" value="1"/>
</dbReference>
<sequence>MAEHSSDRWQFWIDRGGTFTDVVAQQPDGKIIIHKLLSENPDRYQDAPLQGIREVMGLTAEQPIPAAKIAAIKMGTTVATNALLERRGDRTVLLITQGFRDALRIGYQNRPDIFARQIVLPEMLYEQVIEVPERMSAHGEALQPLTSSAAAQLKTALQHSYDRGIHSCAIVLMHGYRYPAHERQVAAIAQEIGFSQISVSHQVSPLMKLISRGDTTVVDAYLSPILRRYVDRITTELGKGSQQESTDGQKDKPGQGEGGEQSLALKRLPPEALSTDKASAQNPLSPPPSPPRLMFMQSNGGLTDASLFQGKDSILSGPAGGIVGAVQTSQRAGYQKIIGFDMGGTSTDVSHYSGTYERTFETEVAGVRLRAPMMAIHTVAAGGGSILSFDGARYRVGPASAGAYPGPACYRNGGPLAVTDCNVMVGKLQPDFFPQVFGSAGNQSLDTAIVQQKFFELAAQIQTQTGNTRSPEQVASGFLAIAVEKMANAIKKISVQRGHDVSAYVLCCFGGAGGQHACLIAETLGIQEIFIHPYAGVLSAYGMGLADIRALAEQAIEQPLTAENIAQITQALEKLARKKKADLCQQGLDIPPVEPLQSSDRIVVLPKVHLRYEGSDSPLVVAFGDLQTMRAEFEDAYQQRYGFIMPQKSLIAEAVSVEVIAQTIAPEETFRDNSPQTAPTPKATVAVYTRDRWQETPIYQRTDLRSGDRLSGPALIIEATGTNVVEPGWDACITEQGYLVLQQVEEHAEREAERARKEKEAEGVGEEKEAEGVGEEREAEGARKEKEAEGVGEDKDGIEAESANPKPLPLSPPLPLPPSSPDPVLLEIFNNLFRAIAEEMGVTLQNTSYSVNIKERLDFSCAIFDSQGQLVANAPHIPVHLGSMGESVQSLIQAKSNSLKPGDVYMLNNPYNGGTHLPDITVITPVFSLQTSTQAAQPLFYVASRGHHADVGGITPGSMPPESTSIEQEGVLIDNFQLVDRGHFREAAVLNLLTAATYPARNPTQNMADLQAQIAANEKGVQELHKMVAHYGLATVQSYMQHVQDNAENCVRQVIEVLQAGQFTNQLDDGRQIAVSITIDRTTRSAKIDFSGTSPQLPNNFNAPTAVCKAAVLYVFRTLVDDDIPLNAGCLKPLEIVIPAGCLLNPHPPAAVVAGNVETSQAITDALYGALGKLAGSQGTMNNFTFGNDTYQYYETICGGSGAGPDFDGTDAVHTHMTNSRLTDPEVLEWRFPVRLEQFQIRSDSGGRGRYCGGNGIIRRIKFLQPMMAAILSSRRQVPPFGLAGGQAGKVGKNLVERSDGQTELFSNQATIAMQPGDVMVIETPGGGGYGHMIEE</sequence>
<dbReference type="InterPro" id="IPR003692">
    <property type="entry name" value="Hydantoinase_B"/>
</dbReference>
<dbReference type="InterPro" id="IPR049517">
    <property type="entry name" value="ACX-like_C"/>
</dbReference>
<feature type="region of interest" description="Disordered" evidence="2">
    <location>
        <begin position="237"/>
        <end position="261"/>
    </location>
</feature>
<dbReference type="Pfam" id="PF01968">
    <property type="entry name" value="Hydantoinase_A"/>
    <property type="match status" value="1"/>
</dbReference>
<evidence type="ECO:0000256" key="1">
    <source>
        <dbReference type="ARBA" id="ARBA00010403"/>
    </source>
</evidence>
<feature type="compositionally biased region" description="Basic and acidic residues" evidence="2">
    <location>
        <begin position="751"/>
        <end position="798"/>
    </location>
</feature>
<feature type="domain" description="Hydantoinase B/oxoprolinase" evidence="4">
    <location>
        <begin position="822"/>
        <end position="1332"/>
    </location>
</feature>
<keyword evidence="8" id="KW-1185">Reference proteome</keyword>
<feature type="domain" description="Hydantoinase/oxoprolinase N-terminal" evidence="5">
    <location>
        <begin position="11"/>
        <end position="193"/>
    </location>
</feature>
<reference evidence="7 8" key="1">
    <citation type="submission" date="2024-10" db="EMBL/GenBank/DDBJ databases">
        <authorList>
            <person name="Ratan Roy A."/>
            <person name="Morales Sandoval P.H."/>
            <person name="De Los Santos Villalobos S."/>
            <person name="Chakraborty S."/>
            <person name="Mukherjee J."/>
        </authorList>
    </citation>
    <scope>NUCLEOTIDE SEQUENCE [LARGE SCALE GENOMIC DNA]</scope>
    <source>
        <strain evidence="7 8">S1</strain>
    </source>
</reference>
<accession>A0ABW6IB36</accession>
<evidence type="ECO:0000259" key="4">
    <source>
        <dbReference type="Pfam" id="PF02538"/>
    </source>
</evidence>